<accession>A0A0A9XW31</accession>
<organism evidence="1">
    <name type="scientific">Lygus hesperus</name>
    <name type="common">Western plant bug</name>
    <dbReference type="NCBI Taxonomy" id="30085"/>
    <lineage>
        <taxon>Eukaryota</taxon>
        <taxon>Metazoa</taxon>
        <taxon>Ecdysozoa</taxon>
        <taxon>Arthropoda</taxon>
        <taxon>Hexapoda</taxon>
        <taxon>Insecta</taxon>
        <taxon>Pterygota</taxon>
        <taxon>Neoptera</taxon>
        <taxon>Paraneoptera</taxon>
        <taxon>Hemiptera</taxon>
        <taxon>Heteroptera</taxon>
        <taxon>Panheteroptera</taxon>
        <taxon>Cimicomorpha</taxon>
        <taxon>Miridae</taxon>
        <taxon>Mirini</taxon>
        <taxon>Lygus</taxon>
    </lineage>
</organism>
<dbReference type="EMBL" id="GBHO01019510">
    <property type="protein sequence ID" value="JAG24094.1"/>
    <property type="molecule type" value="Transcribed_RNA"/>
</dbReference>
<evidence type="ECO:0000313" key="1">
    <source>
        <dbReference type="EMBL" id="JAG24094.1"/>
    </source>
</evidence>
<sequence length="111" mass="12830">MHRLRASHEFVLQEIVITDAMRHMYDTLLDSTPHPHMLTNAFKLDSRASMYTGEARQVPHSPLQMRLDLELNKFRRMQREEGVVKVPPASWSIDTSSLVPYKLNAAKQVTN</sequence>
<reference evidence="1" key="2">
    <citation type="submission" date="2014-07" db="EMBL/GenBank/DDBJ databases">
        <authorList>
            <person name="Hull J."/>
        </authorList>
    </citation>
    <scope>NUCLEOTIDE SEQUENCE</scope>
</reference>
<protein>
    <submittedName>
        <fullName evidence="1">SH3 domain-containing YSC84-like protein 1</fullName>
    </submittedName>
</protein>
<gene>
    <name evidence="1" type="primary">SH3YL1</name>
    <name evidence="1" type="ORF">CM83_29431</name>
</gene>
<name>A0A0A9XW31_LYGHE</name>
<dbReference type="AlphaFoldDB" id="A0A0A9XW31"/>
<proteinExistence type="predicted"/>
<reference evidence="1" key="1">
    <citation type="journal article" date="2014" name="PLoS ONE">
        <title>Transcriptome-Based Identification of ABC Transporters in the Western Tarnished Plant Bug Lygus hesperus.</title>
        <authorList>
            <person name="Hull J.J."/>
            <person name="Chaney K."/>
            <person name="Geib S.M."/>
            <person name="Fabrick J.A."/>
            <person name="Brent C.S."/>
            <person name="Walsh D."/>
            <person name="Lavine L.C."/>
        </authorList>
    </citation>
    <scope>NUCLEOTIDE SEQUENCE</scope>
</reference>